<accession>A0A2T3AE54</accession>
<dbReference type="AlphaFoldDB" id="A0A2T3AE54"/>
<gene>
    <name evidence="1" type="ORF">BD289DRAFT_166738</name>
</gene>
<sequence>MAWRFAVVGFFGGGVSFQQIYTNPVGCLSELLVKKVLTLTVDWWGWEFVCINEYTACRSSVYLSACLIMDVLGNLHIPRRNREGFGDRSKRARLPSKDDGGVFKCCRLVFDTKAMTI</sequence>
<proteinExistence type="predicted"/>
<dbReference type="Proteomes" id="UP000241462">
    <property type="component" value="Unassembled WGS sequence"/>
</dbReference>
<evidence type="ECO:0000313" key="2">
    <source>
        <dbReference type="Proteomes" id="UP000241462"/>
    </source>
</evidence>
<evidence type="ECO:0000313" key="1">
    <source>
        <dbReference type="EMBL" id="PSR93931.1"/>
    </source>
</evidence>
<protein>
    <submittedName>
        <fullName evidence="1">Uncharacterized protein</fullName>
    </submittedName>
</protein>
<organism evidence="1 2">
    <name type="scientific">Coniella lustricola</name>
    <dbReference type="NCBI Taxonomy" id="2025994"/>
    <lineage>
        <taxon>Eukaryota</taxon>
        <taxon>Fungi</taxon>
        <taxon>Dikarya</taxon>
        <taxon>Ascomycota</taxon>
        <taxon>Pezizomycotina</taxon>
        <taxon>Sordariomycetes</taxon>
        <taxon>Sordariomycetidae</taxon>
        <taxon>Diaporthales</taxon>
        <taxon>Schizoparmaceae</taxon>
        <taxon>Coniella</taxon>
    </lineage>
</organism>
<dbReference type="EMBL" id="KZ678403">
    <property type="protein sequence ID" value="PSR93931.1"/>
    <property type="molecule type" value="Genomic_DNA"/>
</dbReference>
<keyword evidence="2" id="KW-1185">Reference proteome</keyword>
<reference evidence="1 2" key="1">
    <citation type="journal article" date="2018" name="Mycol. Prog.">
        <title>Coniella lustricola, a new species from submerged detritus.</title>
        <authorList>
            <person name="Raudabaugh D.B."/>
            <person name="Iturriaga T."/>
            <person name="Carver A."/>
            <person name="Mondo S."/>
            <person name="Pangilinan J."/>
            <person name="Lipzen A."/>
            <person name="He G."/>
            <person name="Amirebrahimi M."/>
            <person name="Grigoriev I.V."/>
            <person name="Miller A.N."/>
        </authorList>
    </citation>
    <scope>NUCLEOTIDE SEQUENCE [LARGE SCALE GENOMIC DNA]</scope>
    <source>
        <strain evidence="1 2">B22-T-1</strain>
    </source>
</reference>
<name>A0A2T3AE54_9PEZI</name>
<dbReference type="InParanoid" id="A0A2T3AE54"/>